<keyword evidence="2" id="KW-0238">DNA-binding</keyword>
<dbReference type="InterPro" id="IPR009061">
    <property type="entry name" value="DNA-bd_dom_put_sf"/>
</dbReference>
<gene>
    <name evidence="6" type="ORF">CATMQ487_42040</name>
</gene>
<feature type="coiled-coil region" evidence="4">
    <location>
        <begin position="87"/>
        <end position="114"/>
    </location>
</feature>
<dbReference type="SUPFAM" id="SSF46955">
    <property type="entry name" value="Putative DNA-binding domain"/>
    <property type="match status" value="1"/>
</dbReference>
<keyword evidence="4" id="KW-0175">Coiled coil</keyword>
<accession>A0ABN6PT70</accession>
<name>A0ABN6PT70_9BURK</name>
<evidence type="ECO:0000256" key="4">
    <source>
        <dbReference type="SAM" id="Coils"/>
    </source>
</evidence>
<dbReference type="Pfam" id="PF00376">
    <property type="entry name" value="MerR"/>
    <property type="match status" value="1"/>
</dbReference>
<evidence type="ECO:0000256" key="3">
    <source>
        <dbReference type="ARBA" id="ARBA00023163"/>
    </source>
</evidence>
<dbReference type="InterPro" id="IPR000551">
    <property type="entry name" value="MerR-type_HTH_dom"/>
</dbReference>
<keyword evidence="3" id="KW-0804">Transcription</keyword>
<organism evidence="6 7">
    <name type="scientific">Sphaerotilus microaerophilus</name>
    <dbReference type="NCBI Taxonomy" id="2914710"/>
    <lineage>
        <taxon>Bacteria</taxon>
        <taxon>Pseudomonadati</taxon>
        <taxon>Pseudomonadota</taxon>
        <taxon>Betaproteobacteria</taxon>
        <taxon>Burkholderiales</taxon>
        <taxon>Sphaerotilaceae</taxon>
        <taxon>Sphaerotilus</taxon>
    </lineage>
</organism>
<reference evidence="6" key="1">
    <citation type="submission" date="2022-04" db="EMBL/GenBank/DDBJ databases">
        <title>Whole genome sequence of Sphaerotilus sp. FB-5.</title>
        <authorList>
            <person name="Takeda M."/>
            <person name="Narihara S."/>
            <person name="Akimoto M."/>
            <person name="Akimoto R."/>
            <person name="Nishiyashiki S."/>
            <person name="Murakami T."/>
        </authorList>
    </citation>
    <scope>NUCLEOTIDE SEQUENCE</scope>
    <source>
        <strain evidence="6">FB-5</strain>
    </source>
</reference>
<dbReference type="PRINTS" id="PR00040">
    <property type="entry name" value="HTHMERR"/>
</dbReference>
<dbReference type="Gene3D" id="1.10.1660.10">
    <property type="match status" value="1"/>
</dbReference>
<keyword evidence="7" id="KW-1185">Reference proteome</keyword>
<dbReference type="RefSeq" id="WP_251970444.1">
    <property type="nucleotide sequence ID" value="NZ_AP025730.1"/>
</dbReference>
<dbReference type="EMBL" id="AP025730">
    <property type="protein sequence ID" value="BDI07234.1"/>
    <property type="molecule type" value="Genomic_DNA"/>
</dbReference>
<dbReference type="PROSITE" id="PS50937">
    <property type="entry name" value="HTH_MERR_2"/>
    <property type="match status" value="1"/>
</dbReference>
<dbReference type="Pfam" id="PF09278">
    <property type="entry name" value="MerR-DNA-bind"/>
    <property type="match status" value="1"/>
</dbReference>
<feature type="domain" description="HTH merR-type" evidence="5">
    <location>
        <begin position="6"/>
        <end position="75"/>
    </location>
</feature>
<dbReference type="InterPro" id="IPR047057">
    <property type="entry name" value="MerR_fam"/>
</dbReference>
<proteinExistence type="predicted"/>
<keyword evidence="1" id="KW-0805">Transcription regulation</keyword>
<evidence type="ECO:0000313" key="6">
    <source>
        <dbReference type="EMBL" id="BDI07234.1"/>
    </source>
</evidence>
<dbReference type="PANTHER" id="PTHR30204:SF94">
    <property type="entry name" value="HEAVY METAL-DEPENDENT TRANSCRIPTIONAL REGULATOR HI_0293-RELATED"/>
    <property type="match status" value="1"/>
</dbReference>
<evidence type="ECO:0000256" key="1">
    <source>
        <dbReference type="ARBA" id="ARBA00023015"/>
    </source>
</evidence>
<evidence type="ECO:0000256" key="2">
    <source>
        <dbReference type="ARBA" id="ARBA00023125"/>
    </source>
</evidence>
<evidence type="ECO:0000259" key="5">
    <source>
        <dbReference type="PROSITE" id="PS50937"/>
    </source>
</evidence>
<dbReference type="Proteomes" id="UP001057498">
    <property type="component" value="Chromosome"/>
</dbReference>
<dbReference type="CDD" id="cd04785">
    <property type="entry name" value="HTH_CadR-PbrR-like"/>
    <property type="match status" value="1"/>
</dbReference>
<evidence type="ECO:0000313" key="7">
    <source>
        <dbReference type="Proteomes" id="UP001057498"/>
    </source>
</evidence>
<sequence length="166" mass="17710">MTQVRTMTIGALAQASGATVPTIRYYESIGLLPLARRSDKAQRLYEPSAIQRVAFVRRCRDFGFSIDQVRQLVALADAPGLPCKEVRDLAAEQLTAARARLAELQALEAALQSAVSGCDATCSDGCAPDCSIVAELAQRQENLRPEVTCGCAGSIRVERPSSGAGR</sequence>
<dbReference type="PANTHER" id="PTHR30204">
    <property type="entry name" value="REDOX-CYCLING DRUG-SENSING TRANSCRIPTIONAL ACTIVATOR SOXR"/>
    <property type="match status" value="1"/>
</dbReference>
<dbReference type="InterPro" id="IPR015358">
    <property type="entry name" value="Tscrpt_reg_MerR_DNA-bd"/>
</dbReference>
<dbReference type="SMART" id="SM00422">
    <property type="entry name" value="HTH_MERR"/>
    <property type="match status" value="1"/>
</dbReference>
<protein>
    <submittedName>
        <fullName evidence="6">MerR family transcriptional regulator</fullName>
    </submittedName>
</protein>